<dbReference type="AlphaFoldDB" id="A0A9W8XWU9"/>
<reference evidence="2" key="1">
    <citation type="submission" date="2022-10" db="EMBL/GenBank/DDBJ databases">
        <title>Tapping the CABI collections for fungal endophytes: first genome assemblies for Collariella, Neodidymelliopsis, Ascochyta clinopodiicola, Didymella pomorum, Didymosphaeria variabile, Neocosmospora piperis and Neocucurbitaria cava.</title>
        <authorList>
            <person name="Hill R."/>
        </authorList>
    </citation>
    <scope>NUCLEOTIDE SEQUENCE</scope>
    <source>
        <strain evidence="2">IMI 356815</strain>
    </source>
</reference>
<evidence type="ECO:0000313" key="2">
    <source>
        <dbReference type="EMBL" id="KAJ4360686.1"/>
    </source>
</evidence>
<feature type="compositionally biased region" description="Basic and acidic residues" evidence="1">
    <location>
        <begin position="134"/>
        <end position="158"/>
    </location>
</feature>
<feature type="region of interest" description="Disordered" evidence="1">
    <location>
        <begin position="233"/>
        <end position="283"/>
    </location>
</feature>
<feature type="compositionally biased region" description="Basic and acidic residues" evidence="1">
    <location>
        <begin position="233"/>
        <end position="281"/>
    </location>
</feature>
<sequence length="510" mass="57396">MPSSDYGSMGENNILPLGRSVYPDAVNIEFKGVYSGRKPLCLNMFGEILEKCKCRKCSSPQVPSMDGKFCQDNCADGHEKNDKGGCCPIGMKANQVGNGCECPEGRKSKPGGIGCDDDTSSSRKGNCPDGQVLDPKEGNKPDDPNPKCQIDDEKDCKKPKIPATRTEGYETDISYKPDCGEPKNENERPRCKAKTHYTYTWVDTDGVAHEECQKTKRFQEHKRSRVKELSANFKEKWYKQKPQREQQKKDRADKLSKLKEHRDKLQKEMEERDKLKEQNDKKKARMGKCSTVTALIMGVAQNTAQKRDEDHPYDMTSNFFDEEFFTSDDRLADWPNDVDIDTVACVSDKCVDAEAYMKYWEETAQSHDLKNWPTCGQISGRNLNARCRKRSAFELANNISSLSVTVGLYATMSASELNEIEERNPVVAFQILLEIGLFGTRLGMSLIARTATSVARWAPRLANIAKNTDRLFKLAPKGQGTPKGLEGMKEGFRRIVQNPAFKQCLKDGVP</sequence>
<name>A0A9W8XWU9_9PLEO</name>
<dbReference type="OrthoDB" id="3773350at2759"/>
<protein>
    <submittedName>
        <fullName evidence="2">Uncharacterized protein</fullName>
    </submittedName>
</protein>
<gene>
    <name evidence="2" type="ORF">N0V89_001253</name>
</gene>
<keyword evidence="3" id="KW-1185">Reference proteome</keyword>
<dbReference type="RefSeq" id="XP_056076888.1">
    <property type="nucleotide sequence ID" value="XM_056210066.1"/>
</dbReference>
<feature type="compositionally biased region" description="Basic and acidic residues" evidence="1">
    <location>
        <begin position="173"/>
        <end position="188"/>
    </location>
</feature>
<dbReference type="GeneID" id="80904783"/>
<comment type="caution">
    <text evidence="2">The sequence shown here is derived from an EMBL/GenBank/DDBJ whole genome shotgun (WGS) entry which is preliminary data.</text>
</comment>
<evidence type="ECO:0000313" key="3">
    <source>
        <dbReference type="Proteomes" id="UP001140513"/>
    </source>
</evidence>
<feature type="region of interest" description="Disordered" evidence="1">
    <location>
        <begin position="111"/>
        <end position="188"/>
    </location>
</feature>
<evidence type="ECO:0000256" key="1">
    <source>
        <dbReference type="SAM" id="MobiDB-lite"/>
    </source>
</evidence>
<proteinExistence type="predicted"/>
<dbReference type="Proteomes" id="UP001140513">
    <property type="component" value="Unassembled WGS sequence"/>
</dbReference>
<accession>A0A9W8XWU9</accession>
<dbReference type="EMBL" id="JAPEUX010000001">
    <property type="protein sequence ID" value="KAJ4360686.1"/>
    <property type="molecule type" value="Genomic_DNA"/>
</dbReference>
<organism evidence="2 3">
    <name type="scientific">Didymosphaeria variabile</name>
    <dbReference type="NCBI Taxonomy" id="1932322"/>
    <lineage>
        <taxon>Eukaryota</taxon>
        <taxon>Fungi</taxon>
        <taxon>Dikarya</taxon>
        <taxon>Ascomycota</taxon>
        <taxon>Pezizomycotina</taxon>
        <taxon>Dothideomycetes</taxon>
        <taxon>Pleosporomycetidae</taxon>
        <taxon>Pleosporales</taxon>
        <taxon>Massarineae</taxon>
        <taxon>Didymosphaeriaceae</taxon>
        <taxon>Didymosphaeria</taxon>
    </lineage>
</organism>